<dbReference type="InterPro" id="IPR015943">
    <property type="entry name" value="WD40/YVTN_repeat-like_dom_sf"/>
</dbReference>
<sequence>MTISRARSSSAVASAFVTALEHCACRTVSSPAGDRAAVIGSGVGITLWDGRLRTPLGLLSGGLSKGMPGVAEETTAVAFSPDGSVLAAAGSYGTVRLWDVASQQPLGTALPGAGDAVLSLAFGADGHTLHAAGGARPHPDLRHRPGAGGHRGVPPRRRDALARRVADVPARHPLPEGVLSGARETGRRARQRAEQADGRASGEEDRRRTLRAQGTRVWFVVMPGFLGAALSLTARSGMHRAPGAAGDRPASRAAPACSVRTEVRGGAMPSISPNRCSFPAVWGGPLGSAAFSADEMRTPSPPGRVGKDLFVPRWSPVVPRAGDGTD</sequence>
<dbReference type="Proteomes" id="UP001551210">
    <property type="component" value="Unassembled WGS sequence"/>
</dbReference>
<evidence type="ECO:0008006" key="6">
    <source>
        <dbReference type="Google" id="ProtNLM"/>
    </source>
</evidence>
<feature type="transmembrane region" description="Helical" evidence="3">
    <location>
        <begin position="217"/>
        <end position="234"/>
    </location>
</feature>
<dbReference type="EMBL" id="JBEZAM010000006">
    <property type="protein sequence ID" value="MEU7292946.1"/>
    <property type="molecule type" value="Genomic_DNA"/>
</dbReference>
<dbReference type="SUPFAM" id="SSF50969">
    <property type="entry name" value="YVTN repeat-like/Quinoprotein amine dehydrogenase"/>
    <property type="match status" value="1"/>
</dbReference>
<dbReference type="Gene3D" id="2.130.10.10">
    <property type="entry name" value="YVTN repeat-like/Quinoprotein amine dehydrogenase"/>
    <property type="match status" value="1"/>
</dbReference>
<keyword evidence="5" id="KW-1185">Reference proteome</keyword>
<keyword evidence="1" id="KW-0853">WD repeat</keyword>
<dbReference type="PROSITE" id="PS50294">
    <property type="entry name" value="WD_REPEATS_REGION"/>
    <property type="match status" value="1"/>
</dbReference>
<keyword evidence="3" id="KW-0812">Transmembrane</keyword>
<comment type="caution">
    <text evidence="4">The sequence shown here is derived from an EMBL/GenBank/DDBJ whole genome shotgun (WGS) entry which is preliminary data.</text>
</comment>
<protein>
    <recommendedName>
        <fullName evidence="6">WD40 repeat domain-containing protein</fullName>
    </recommendedName>
</protein>
<organism evidence="4 5">
    <name type="scientific">Streptomyces exfoliatus</name>
    <name type="common">Streptomyces hydrogenans</name>
    <dbReference type="NCBI Taxonomy" id="1905"/>
    <lineage>
        <taxon>Bacteria</taxon>
        <taxon>Bacillati</taxon>
        <taxon>Actinomycetota</taxon>
        <taxon>Actinomycetes</taxon>
        <taxon>Kitasatosporales</taxon>
        <taxon>Streptomycetaceae</taxon>
        <taxon>Streptomyces</taxon>
    </lineage>
</organism>
<dbReference type="InterPro" id="IPR011044">
    <property type="entry name" value="Quino_amine_DH_bsu"/>
</dbReference>
<feature type="repeat" description="WD" evidence="1">
    <location>
        <begin position="67"/>
        <end position="108"/>
    </location>
</feature>
<reference evidence="4 5" key="1">
    <citation type="submission" date="2024-06" db="EMBL/GenBank/DDBJ databases">
        <title>The Natural Products Discovery Center: Release of the First 8490 Sequenced Strains for Exploring Actinobacteria Biosynthetic Diversity.</title>
        <authorList>
            <person name="Kalkreuter E."/>
            <person name="Kautsar S.A."/>
            <person name="Yang D."/>
            <person name="Bader C.D."/>
            <person name="Teijaro C.N."/>
            <person name="Fluegel L."/>
            <person name="Davis C.M."/>
            <person name="Simpson J.R."/>
            <person name="Lauterbach L."/>
            <person name="Steele A.D."/>
            <person name="Gui C."/>
            <person name="Meng S."/>
            <person name="Li G."/>
            <person name="Viehrig K."/>
            <person name="Ye F."/>
            <person name="Su P."/>
            <person name="Kiefer A.F."/>
            <person name="Nichols A."/>
            <person name="Cepeda A.J."/>
            <person name="Yan W."/>
            <person name="Fan B."/>
            <person name="Jiang Y."/>
            <person name="Adhikari A."/>
            <person name="Zheng C.-J."/>
            <person name="Schuster L."/>
            <person name="Cowan T.M."/>
            <person name="Smanski M.J."/>
            <person name="Chevrette M.G."/>
            <person name="De Carvalho L.P.S."/>
            <person name="Shen B."/>
        </authorList>
    </citation>
    <scope>NUCLEOTIDE SEQUENCE [LARGE SCALE GENOMIC DNA]</scope>
    <source>
        <strain evidence="4 5">NPDC045705</strain>
    </source>
</reference>
<evidence type="ECO:0000313" key="4">
    <source>
        <dbReference type="EMBL" id="MEU7292946.1"/>
    </source>
</evidence>
<dbReference type="Pfam" id="PF00400">
    <property type="entry name" value="WD40"/>
    <property type="match status" value="1"/>
</dbReference>
<feature type="compositionally biased region" description="Basic and acidic residues" evidence="2">
    <location>
        <begin position="156"/>
        <end position="174"/>
    </location>
</feature>
<gene>
    <name evidence="4" type="ORF">AB0A76_07030</name>
</gene>
<evidence type="ECO:0000256" key="2">
    <source>
        <dbReference type="SAM" id="MobiDB-lite"/>
    </source>
</evidence>
<dbReference type="SMART" id="SM00320">
    <property type="entry name" value="WD40"/>
    <property type="match status" value="1"/>
</dbReference>
<feature type="region of interest" description="Disordered" evidence="2">
    <location>
        <begin position="130"/>
        <end position="209"/>
    </location>
</feature>
<evidence type="ECO:0000313" key="5">
    <source>
        <dbReference type="Proteomes" id="UP001551210"/>
    </source>
</evidence>
<accession>A0ABV3CSP6</accession>
<keyword evidence="3" id="KW-1133">Transmembrane helix</keyword>
<dbReference type="RefSeq" id="WP_359205372.1">
    <property type="nucleotide sequence ID" value="NZ_JBEZAM010000006.1"/>
</dbReference>
<dbReference type="InterPro" id="IPR001680">
    <property type="entry name" value="WD40_rpt"/>
</dbReference>
<proteinExistence type="predicted"/>
<name>A0ABV3CSP6_STREX</name>
<evidence type="ECO:0000256" key="3">
    <source>
        <dbReference type="SAM" id="Phobius"/>
    </source>
</evidence>
<dbReference type="PROSITE" id="PS50082">
    <property type="entry name" value="WD_REPEATS_2"/>
    <property type="match status" value="1"/>
</dbReference>
<keyword evidence="3" id="KW-0472">Membrane</keyword>
<feature type="compositionally biased region" description="Basic and acidic residues" evidence="2">
    <location>
        <begin position="184"/>
        <end position="207"/>
    </location>
</feature>
<evidence type="ECO:0000256" key="1">
    <source>
        <dbReference type="PROSITE-ProRule" id="PRU00221"/>
    </source>
</evidence>